<keyword evidence="5" id="KW-0472">Membrane</keyword>
<feature type="compositionally biased region" description="Low complexity" evidence="4">
    <location>
        <begin position="499"/>
        <end position="509"/>
    </location>
</feature>
<keyword evidence="5" id="KW-1133">Transmembrane helix</keyword>
<feature type="domain" description="Multidrug resistance protein MdtA-like C-terminal permuted SH3" evidence="6">
    <location>
        <begin position="350"/>
        <end position="393"/>
    </location>
</feature>
<evidence type="ECO:0000259" key="7">
    <source>
        <dbReference type="Pfam" id="PF25984"/>
    </source>
</evidence>
<evidence type="ECO:0000256" key="3">
    <source>
        <dbReference type="SAM" id="Coils"/>
    </source>
</evidence>
<evidence type="ECO:0000256" key="1">
    <source>
        <dbReference type="ARBA" id="ARBA00004196"/>
    </source>
</evidence>
<protein>
    <submittedName>
        <fullName evidence="9">HlyD family secretion protein</fullName>
    </submittedName>
</protein>
<organism evidence="9 10">
    <name type="scientific">Murimonas intestini</name>
    <dbReference type="NCBI Taxonomy" id="1337051"/>
    <lineage>
        <taxon>Bacteria</taxon>
        <taxon>Bacillati</taxon>
        <taxon>Bacillota</taxon>
        <taxon>Clostridia</taxon>
        <taxon>Lachnospirales</taxon>
        <taxon>Lachnospiraceae</taxon>
        <taxon>Murimonas</taxon>
    </lineage>
</organism>
<evidence type="ECO:0000259" key="8">
    <source>
        <dbReference type="Pfam" id="PF25990"/>
    </source>
</evidence>
<dbReference type="Gene3D" id="2.40.30.170">
    <property type="match status" value="1"/>
</dbReference>
<dbReference type="EMBL" id="QGGY01000009">
    <property type="protein sequence ID" value="PWJ74420.1"/>
    <property type="molecule type" value="Genomic_DNA"/>
</dbReference>
<dbReference type="InterPro" id="IPR058627">
    <property type="entry name" value="MdtA-like_C"/>
</dbReference>
<evidence type="ECO:0000313" key="10">
    <source>
        <dbReference type="Proteomes" id="UP000245412"/>
    </source>
</evidence>
<gene>
    <name evidence="9" type="ORF">C7383_109156</name>
</gene>
<evidence type="ECO:0000313" key="9">
    <source>
        <dbReference type="EMBL" id="PWJ74420.1"/>
    </source>
</evidence>
<dbReference type="Pfam" id="PF25984">
    <property type="entry name" value="BSH_YknX"/>
    <property type="match status" value="1"/>
</dbReference>
<evidence type="ECO:0000256" key="2">
    <source>
        <dbReference type="ARBA" id="ARBA00023054"/>
    </source>
</evidence>
<feature type="coiled-coil region" evidence="3">
    <location>
        <begin position="109"/>
        <end position="186"/>
    </location>
</feature>
<evidence type="ECO:0000259" key="6">
    <source>
        <dbReference type="Pfam" id="PF25967"/>
    </source>
</evidence>
<reference evidence="9 10" key="1">
    <citation type="submission" date="2018-05" db="EMBL/GenBank/DDBJ databases">
        <authorList>
            <person name="Goeker M."/>
            <person name="Huntemann M."/>
            <person name="Clum A."/>
            <person name="Pillay M."/>
            <person name="Palaniappan K."/>
            <person name="Varghese N."/>
            <person name="Mikhailova N."/>
            <person name="Stamatis D."/>
            <person name="Reddy T."/>
            <person name="Daum C."/>
            <person name="Shapiro N."/>
            <person name="Ivanova N."/>
            <person name="Kyrpides N."/>
            <person name="Woyke T."/>
        </authorList>
    </citation>
    <scope>NUCLEOTIDE SEQUENCE [LARGE SCALE GENOMIC DNA]</scope>
    <source>
        <strain evidence="9 10">DSM 26524</strain>
    </source>
</reference>
<keyword evidence="5" id="KW-0812">Transmembrane</keyword>
<dbReference type="Pfam" id="PF25990">
    <property type="entry name" value="Beta-barrel_YknX"/>
    <property type="match status" value="1"/>
</dbReference>
<keyword evidence="10" id="KW-1185">Reference proteome</keyword>
<feature type="region of interest" description="Disordered" evidence="4">
    <location>
        <begin position="427"/>
        <end position="538"/>
    </location>
</feature>
<accession>A0AB73T2P2</accession>
<dbReference type="PANTHER" id="PTHR32347">
    <property type="entry name" value="EFFLUX SYSTEM COMPONENT YKNX-RELATED"/>
    <property type="match status" value="1"/>
</dbReference>
<sequence length="538" mass="57948">METKKRKHIIIGVLITVVIIAAAAAAVWFLVFREPSAAQSAGDETAYVDSVANITGLGSGNGMQDRFSGVVEPQKTWNVELAQDRKVKNIFVQEGEEVALGTNLFEYDTADQEESLNQAQIDLERLQNEIDTTNAQIELLQKEKANASQEDQLDYTTRIQTAQNTIKRDEYDIKKKNVEIEQLKNTIANSIVTCELDGVVKKINEDNSTTSSPMGNSGDNNAFMTILATGDYRVKGKINEQNMASVMEGLPVIVRSRVDDERIWRGTITTIDRENPETDNNSSGGYVSYGMGGGSTTSSVNSTNYPFYITLDNADDLMLGQHVYIEIDNGQEDGEEKEGIWLDSYYIVQEDGKAYVWAANDKDKLEKRSITLGELDDVTQKYQITEGLEPDDYITFPSENLKEGMSVVRNVEQMGMNMNGGSVDMMGGDGPVDGGSMDAGPGGSVDFPEGSDDMMPGNDIMVPGNEDGVMDSGDGISAGPDGEAGSNDMVGPQEEVPEADGGQDAPGPEAGEGGEEGPAGPEDVSDLGDGLAPTEAAQ</sequence>
<proteinExistence type="predicted"/>
<name>A0AB73T2P2_9FIRM</name>
<feature type="transmembrane region" description="Helical" evidence="5">
    <location>
        <begin position="9"/>
        <end position="31"/>
    </location>
</feature>
<dbReference type="AlphaFoldDB" id="A0AB73T2P2"/>
<dbReference type="Gene3D" id="1.10.287.470">
    <property type="entry name" value="Helix hairpin bin"/>
    <property type="match status" value="1"/>
</dbReference>
<dbReference type="Gene3D" id="2.40.420.20">
    <property type="match status" value="1"/>
</dbReference>
<feature type="domain" description="YknX-like beta-barrel" evidence="8">
    <location>
        <begin position="233"/>
        <end position="327"/>
    </location>
</feature>
<evidence type="ECO:0000256" key="5">
    <source>
        <dbReference type="SAM" id="Phobius"/>
    </source>
</evidence>
<comment type="caution">
    <text evidence="9">The sequence shown here is derived from an EMBL/GenBank/DDBJ whole genome shotgun (WGS) entry which is preliminary data.</text>
</comment>
<dbReference type="PANTHER" id="PTHR32347:SF14">
    <property type="entry name" value="EFFLUX SYSTEM COMPONENT YKNX-RELATED"/>
    <property type="match status" value="1"/>
</dbReference>
<dbReference type="GO" id="GO:0030313">
    <property type="term" value="C:cell envelope"/>
    <property type="evidence" value="ECO:0007669"/>
    <property type="project" value="UniProtKB-SubCell"/>
</dbReference>
<dbReference type="Pfam" id="PF25967">
    <property type="entry name" value="RND-MFP_C"/>
    <property type="match status" value="1"/>
</dbReference>
<dbReference type="InterPro" id="IPR050465">
    <property type="entry name" value="UPF0194_transport"/>
</dbReference>
<dbReference type="InterPro" id="IPR058639">
    <property type="entry name" value="BSH_YknX-like"/>
</dbReference>
<comment type="subcellular location">
    <subcellularLocation>
        <location evidence="1">Cell envelope</location>
    </subcellularLocation>
</comment>
<feature type="domain" description="YknX-like barrel-sandwich hybrid" evidence="7">
    <location>
        <begin position="86"/>
        <end position="212"/>
    </location>
</feature>
<dbReference type="RefSeq" id="WP_109747296.1">
    <property type="nucleotide sequence ID" value="NZ_JANKBI010000031.1"/>
</dbReference>
<keyword evidence="2 3" id="KW-0175">Coiled coil</keyword>
<dbReference type="Gene3D" id="2.40.50.100">
    <property type="match status" value="1"/>
</dbReference>
<evidence type="ECO:0000256" key="4">
    <source>
        <dbReference type="SAM" id="MobiDB-lite"/>
    </source>
</evidence>
<dbReference type="InterPro" id="IPR058636">
    <property type="entry name" value="Beta-barrel_YknX"/>
</dbReference>
<dbReference type="Proteomes" id="UP000245412">
    <property type="component" value="Unassembled WGS sequence"/>
</dbReference>